<feature type="region of interest" description="Disordered" evidence="1">
    <location>
        <begin position="825"/>
        <end position="866"/>
    </location>
</feature>
<dbReference type="Proteomes" id="UP000828390">
    <property type="component" value="Unassembled WGS sequence"/>
</dbReference>
<accession>A0A9D3YQZ8</accession>
<dbReference type="InterPro" id="IPR010919">
    <property type="entry name" value="SAND-like_dom_sf"/>
</dbReference>
<evidence type="ECO:0000313" key="4">
    <source>
        <dbReference type="Proteomes" id="UP000828390"/>
    </source>
</evidence>
<feature type="region of interest" description="Disordered" evidence="1">
    <location>
        <begin position="1179"/>
        <end position="1199"/>
    </location>
</feature>
<evidence type="ECO:0000313" key="3">
    <source>
        <dbReference type="EMBL" id="KAH3705427.1"/>
    </source>
</evidence>
<feature type="compositionally biased region" description="Basic and acidic residues" evidence="1">
    <location>
        <begin position="1084"/>
        <end position="1102"/>
    </location>
</feature>
<reference evidence="3" key="1">
    <citation type="journal article" date="2019" name="bioRxiv">
        <title>The Genome of the Zebra Mussel, Dreissena polymorpha: A Resource for Invasive Species Research.</title>
        <authorList>
            <person name="McCartney M.A."/>
            <person name="Auch B."/>
            <person name="Kono T."/>
            <person name="Mallez S."/>
            <person name="Zhang Y."/>
            <person name="Obille A."/>
            <person name="Becker A."/>
            <person name="Abrahante J.E."/>
            <person name="Garbe J."/>
            <person name="Badalamenti J.P."/>
            <person name="Herman A."/>
            <person name="Mangelson H."/>
            <person name="Liachko I."/>
            <person name="Sullivan S."/>
            <person name="Sone E.D."/>
            <person name="Koren S."/>
            <person name="Silverstein K.A.T."/>
            <person name="Beckman K.B."/>
            <person name="Gohl D.M."/>
        </authorList>
    </citation>
    <scope>NUCLEOTIDE SEQUENCE</scope>
    <source>
        <strain evidence="3">Duluth1</strain>
        <tissue evidence="3">Whole animal</tissue>
    </source>
</reference>
<dbReference type="Pfam" id="PF25867">
    <property type="entry name" value="HTH_75"/>
    <property type="match status" value="1"/>
</dbReference>
<proteinExistence type="predicted"/>
<name>A0A9D3YQZ8_DREPO</name>
<dbReference type="Gene3D" id="3.10.390.10">
    <property type="entry name" value="SAND domain-like"/>
    <property type="match status" value="1"/>
</dbReference>
<feature type="compositionally biased region" description="Polar residues" evidence="1">
    <location>
        <begin position="105"/>
        <end position="123"/>
    </location>
</feature>
<comment type="caution">
    <text evidence="3">The sequence shown here is derived from an EMBL/GenBank/DDBJ whole genome shotgun (WGS) entry which is preliminary data.</text>
</comment>
<feature type="region of interest" description="Disordered" evidence="1">
    <location>
        <begin position="285"/>
        <end position="306"/>
    </location>
</feature>
<feature type="compositionally biased region" description="Basic and acidic residues" evidence="1">
    <location>
        <begin position="1613"/>
        <end position="1626"/>
    </location>
</feature>
<feature type="compositionally biased region" description="Polar residues" evidence="1">
    <location>
        <begin position="1114"/>
        <end position="1126"/>
    </location>
</feature>
<feature type="region of interest" description="Disordered" evidence="1">
    <location>
        <begin position="377"/>
        <end position="403"/>
    </location>
</feature>
<feature type="region of interest" description="Disordered" evidence="1">
    <location>
        <begin position="1"/>
        <end position="29"/>
    </location>
</feature>
<organism evidence="3 4">
    <name type="scientific">Dreissena polymorpha</name>
    <name type="common">Zebra mussel</name>
    <name type="synonym">Mytilus polymorpha</name>
    <dbReference type="NCBI Taxonomy" id="45954"/>
    <lineage>
        <taxon>Eukaryota</taxon>
        <taxon>Metazoa</taxon>
        <taxon>Spiralia</taxon>
        <taxon>Lophotrochozoa</taxon>
        <taxon>Mollusca</taxon>
        <taxon>Bivalvia</taxon>
        <taxon>Autobranchia</taxon>
        <taxon>Heteroconchia</taxon>
        <taxon>Euheterodonta</taxon>
        <taxon>Imparidentia</taxon>
        <taxon>Neoheterodontei</taxon>
        <taxon>Myida</taxon>
        <taxon>Dreissenoidea</taxon>
        <taxon>Dreissenidae</taxon>
        <taxon>Dreissena</taxon>
    </lineage>
</organism>
<feature type="region of interest" description="Disordered" evidence="1">
    <location>
        <begin position="1219"/>
        <end position="1257"/>
    </location>
</feature>
<feature type="compositionally biased region" description="Low complexity" evidence="1">
    <location>
        <begin position="1224"/>
        <end position="1242"/>
    </location>
</feature>
<evidence type="ECO:0000259" key="2">
    <source>
        <dbReference type="Pfam" id="PF25867"/>
    </source>
</evidence>
<feature type="compositionally biased region" description="Polar residues" evidence="1">
    <location>
        <begin position="1132"/>
        <end position="1142"/>
    </location>
</feature>
<feature type="domain" description="Putative Dachshund-homology" evidence="2">
    <location>
        <begin position="959"/>
        <end position="1046"/>
    </location>
</feature>
<reference evidence="3" key="2">
    <citation type="submission" date="2020-11" db="EMBL/GenBank/DDBJ databases">
        <authorList>
            <person name="McCartney M.A."/>
            <person name="Auch B."/>
            <person name="Kono T."/>
            <person name="Mallez S."/>
            <person name="Becker A."/>
            <person name="Gohl D.M."/>
            <person name="Silverstein K.A.T."/>
            <person name="Koren S."/>
            <person name="Bechman K.B."/>
            <person name="Herman A."/>
            <person name="Abrahante J.E."/>
            <person name="Garbe J."/>
        </authorList>
    </citation>
    <scope>NUCLEOTIDE SEQUENCE</scope>
    <source>
        <strain evidence="3">Duluth1</strain>
        <tissue evidence="3">Whole animal</tissue>
    </source>
</reference>
<feature type="region of interest" description="Disordered" evidence="1">
    <location>
        <begin position="100"/>
        <end position="123"/>
    </location>
</feature>
<feature type="compositionally biased region" description="Basic and acidic residues" evidence="1">
    <location>
        <begin position="385"/>
        <end position="402"/>
    </location>
</feature>
<gene>
    <name evidence="3" type="ORF">DPMN_080498</name>
</gene>
<dbReference type="InterPro" id="IPR059069">
    <property type="entry name" value="DHD_metazoa"/>
</dbReference>
<feature type="region of interest" description="Disordered" evidence="1">
    <location>
        <begin position="1078"/>
        <end position="1153"/>
    </location>
</feature>
<feature type="compositionally biased region" description="Polar residues" evidence="1">
    <location>
        <begin position="825"/>
        <end position="838"/>
    </location>
</feature>
<keyword evidence="4" id="KW-1185">Reference proteome</keyword>
<feature type="region of interest" description="Disordered" evidence="1">
    <location>
        <begin position="1613"/>
        <end position="1636"/>
    </location>
</feature>
<feature type="compositionally biased region" description="Polar residues" evidence="1">
    <location>
        <begin position="850"/>
        <end position="866"/>
    </location>
</feature>
<feature type="compositionally biased region" description="Polar residues" evidence="1">
    <location>
        <begin position="293"/>
        <end position="303"/>
    </location>
</feature>
<dbReference type="EMBL" id="JAIWYP010000015">
    <property type="protein sequence ID" value="KAH3705427.1"/>
    <property type="molecule type" value="Genomic_DNA"/>
</dbReference>
<protein>
    <recommendedName>
        <fullName evidence="2">Putative Dachshund-homology domain-containing protein</fullName>
    </recommendedName>
</protein>
<sequence length="1727" mass="189045">MPKESVETCSSTDLQDLKDSEGDSDTRELMKESRFESIVRPFSCDNISANGTLTPFSGNEVPIFRFDSDHCYAGLPGKLDCSVNIGASETDTALTSELEEAATPLGSTSEISQDSGYEDTTTQSPVAEALPVTSKPSIEPSTVKNLVPVLVSVNRNGSLTLHDPNLSKFSGKVLVPENSLHFSSGIKVIPGTSLATVSQPLILSPVGRSPAQMIVDAPKSRPESILELLSPAKSDKNLNIPMSVSRKDISPSKGGKFKIGSFASISNTGLGKGVGTPIKNFFEDKPERVKPSATRSRSNSGKSSPACMESLDNLVQKVKGNLSQPPVMQSVMESANSSPSLDHIQHDHDYCTKNLMPSMVTSLLEQRLLAKDNLKPTKPIFYNKGRRDSESSREFQKGESRAGKRKRLSASFSKYDSLDSFDVDSESDTQSIPECSKSKSRYDKFLEKSRTTDPKVKITGSSNFQDQFVYFMNTTKRNRRRESRDSPLLLGNDRVFIPPKPGDIIVPHLTDQDIENLKQRSKLNKHSSAALGMNSLRNEFMAAKLANQQFSALPTSESAEDEKNIINTILSMENDESLSSPVNRDPPSYNESMELYGQGLGTDIMNLLPEQMNLTQEQMDLLYSAVDEVQNSSPALIEEKLVSPGAESQSFESLMPAFEPNTELVDIPNNISQGGVVEKKPSPLPSAPISSVGVEPTTENAPLELGDDASKVAPIAITSDNSTHLTGGVTTTSAEVNVSVANSTKDVTTGLDTQAHTDTEADAASNTAPVLAESTVQHNEESAIEVEKQASSVKVLPACAEKESFIHNTALGDSTLQSPDLSVNASMAPSTVPSSPESANAELAPLNTKPEPSNVSTISDHSSSPNMLTVSDQDVRNRLPSLTNNVPADITTTQVSTSLTSDLSQLDILKNEFKLDSYVHSKSHIFNDPPAPLVSQPSVASLLAQPTSFSVEYQAPWIVTVSMFWNDLPAIMISNQPYVRLVDIHKQILPAKDTGILKKRCQLMAIPVENCTEMQRYFIVQYGRAVNSKSTLIISLENAKELVGYYVNPQPKTPNPSDHKSIIEHRREQLRRIALAKRAAIRAQKPDKKDGGRALREHKDLTGSESVPDVVKTTEVTSPADSSELTSPVERTGSTTIGQQQPVPEAGGSQRATRHKKINFLEMLRGDSTGNADDDLLTEQVEKKPRSKVSHDTSNVSRKGKLPTEKFKVVRYSVELDSSEETDSVVSDYSSCYDTDSTSETDGGPLAQPPPAKQRKLMPPVAYQKTSNSNVKTYPVKSFMKNVKMKVRPNKSHPIATSTPVSVQVNRNGGFQQNGFANGREKNFLKVHYKTSSASLLGVRRKTFPESSSEVDREEVEVGDRSPPKATVETVVYEAPTQTFPLHKSVGVEMSADDLKVSPTLPDEILDSAEYSDSLTDEAVEQVGHAAQEFQSESSSVKENTGILKDENGNAAASSLTQCILNSVKTQVSTDDSRPALSLMKRKENIQISQDEVPLRIIHRDASPITEPRTRTQLGEVFVDRYHNKRSICVRCYTCRKMLSVDSFLRHLHDNTGMLVVTATRSLGISEGDLTETDRKLWETFQRKKELFDNNQLPSPDIVQEGLVYQLESETSHYGKTERLKQESPEKPAGPRIIRTPVSPAKKSKIVRSGRPKIVNTMANGHQETIKTLGPKLSGAHVAKVLPPEPIDGVRSSSRKRKLKQLYPFEEYSFAKFPRLNKNLVDNSEGN</sequence>
<evidence type="ECO:0000256" key="1">
    <source>
        <dbReference type="SAM" id="MobiDB-lite"/>
    </source>
</evidence>
<feature type="compositionally biased region" description="Basic and acidic residues" evidence="1">
    <location>
        <begin position="15"/>
        <end position="29"/>
    </location>
</feature>